<keyword evidence="7" id="KW-0289">Folate biosynthesis</keyword>
<dbReference type="UniPathway" id="UPA00077">
    <property type="reaction ID" value="UER00155"/>
</dbReference>
<sequence>MASQPAATNGATFAHTAYVALGSNMGDRIMHIERACAEMERQGDIRITRSSFLYETAAMYVVEQAKFVNACIEISTSLSPIALLDRLQSIEDALGRVRVIDKGPRTIDLDILLYDDTTLSTPRLTIPHALMLEREFVLRPLCDMIATHTPPTTPNVPLSTHLSSLPPSPHPFTILTPISPYLPPLRPLDPARRTLIMSILNLTPDSFSDGGRLSPAPDSPDGGDARAMEMFKARLKDEMERHLSEGADILDIGAQSTRPGAEDIGASREIARLAPAWEVLRSLYPPSTQPRASSPHDQAGTPRHRATISLDTYRPAVLTASFATSPPLPHGPHILNDISGGTLSPALFPTLGAHSRALLLSRTPSPPPSLVISHLRGTPASMGAAPHAVYAGGPRGALRAVARELRARVRAAERAGVRRWRILLDPGVGFAKGERVNLAVLRHLGALRGEVGWGQVPGEEEEEEEEGVEGREDGQEDGNESGLRGFPWVLGVSRKAFVGRLSGVREPVERGWGTAAAVAACVAGGADVVRVHDVKEMREVVRVAEGVWRGVAGR</sequence>
<keyword evidence="6" id="KW-0067">ATP-binding</keyword>
<dbReference type="Pfam" id="PF01288">
    <property type="entry name" value="HPPK"/>
    <property type="match status" value="1"/>
</dbReference>
<dbReference type="GO" id="GO:0004156">
    <property type="term" value="F:dihydropteroate synthase activity"/>
    <property type="evidence" value="ECO:0007669"/>
    <property type="project" value="TreeGrafter"/>
</dbReference>
<dbReference type="EMBL" id="MU001682">
    <property type="protein sequence ID" value="KAF2456968.1"/>
    <property type="molecule type" value="Genomic_DNA"/>
</dbReference>
<dbReference type="OrthoDB" id="615426at2759"/>
<dbReference type="Gene3D" id="3.30.70.560">
    <property type="entry name" value="7,8-Dihydro-6-hydroxymethylpterin-pyrophosphokinase HPPK"/>
    <property type="match status" value="1"/>
</dbReference>
<feature type="region of interest" description="Disordered" evidence="8">
    <location>
        <begin position="453"/>
        <end position="484"/>
    </location>
</feature>
<dbReference type="PANTHER" id="PTHR20941:SF1">
    <property type="entry name" value="FOLIC ACID SYNTHESIS PROTEIN FOL1"/>
    <property type="match status" value="1"/>
</dbReference>
<accession>A0A6A6NZE1</accession>
<proteinExistence type="predicted"/>
<dbReference type="GO" id="GO:0046656">
    <property type="term" value="P:folic acid biosynthetic process"/>
    <property type="evidence" value="ECO:0007669"/>
    <property type="project" value="UniProtKB-KW"/>
</dbReference>
<dbReference type="InterPro" id="IPR000550">
    <property type="entry name" value="Hppk"/>
</dbReference>
<dbReference type="Gene3D" id="3.20.20.20">
    <property type="entry name" value="Dihydropteroate synthase-like"/>
    <property type="match status" value="1"/>
</dbReference>
<dbReference type="SUPFAM" id="SSF55083">
    <property type="entry name" value="6-hydroxymethyl-7,8-dihydropterin pyrophosphokinase, HPPK"/>
    <property type="match status" value="1"/>
</dbReference>
<feature type="compositionally biased region" description="Acidic residues" evidence="8">
    <location>
        <begin position="458"/>
        <end position="467"/>
    </location>
</feature>
<keyword evidence="4" id="KW-0547">Nucleotide-binding</keyword>
<gene>
    <name evidence="10" type="ORF">BDY21DRAFT_372399</name>
</gene>
<reference evidence="10" key="1">
    <citation type="journal article" date="2020" name="Stud. Mycol.">
        <title>101 Dothideomycetes genomes: a test case for predicting lifestyles and emergence of pathogens.</title>
        <authorList>
            <person name="Haridas S."/>
            <person name="Albert R."/>
            <person name="Binder M."/>
            <person name="Bloem J."/>
            <person name="Labutti K."/>
            <person name="Salamov A."/>
            <person name="Andreopoulos B."/>
            <person name="Baker S."/>
            <person name="Barry K."/>
            <person name="Bills G."/>
            <person name="Bluhm B."/>
            <person name="Cannon C."/>
            <person name="Castanera R."/>
            <person name="Culley D."/>
            <person name="Daum C."/>
            <person name="Ezra D."/>
            <person name="Gonzalez J."/>
            <person name="Henrissat B."/>
            <person name="Kuo A."/>
            <person name="Liang C."/>
            <person name="Lipzen A."/>
            <person name="Lutzoni F."/>
            <person name="Magnuson J."/>
            <person name="Mondo S."/>
            <person name="Nolan M."/>
            <person name="Ohm R."/>
            <person name="Pangilinan J."/>
            <person name="Park H.-J."/>
            <person name="Ramirez L."/>
            <person name="Alfaro M."/>
            <person name="Sun H."/>
            <person name="Tritt A."/>
            <person name="Yoshinaga Y."/>
            <person name="Zwiers L.-H."/>
            <person name="Turgeon B."/>
            <person name="Goodwin S."/>
            <person name="Spatafora J."/>
            <person name="Crous P."/>
            <person name="Grigoriev I."/>
        </authorList>
    </citation>
    <scope>NUCLEOTIDE SEQUENCE</scope>
    <source>
        <strain evidence="10">ATCC 16933</strain>
    </source>
</reference>
<evidence type="ECO:0000256" key="3">
    <source>
        <dbReference type="ARBA" id="ARBA00022679"/>
    </source>
</evidence>
<dbReference type="Pfam" id="PF00809">
    <property type="entry name" value="Pterin_bind"/>
    <property type="match status" value="2"/>
</dbReference>
<dbReference type="GO" id="GO:0046654">
    <property type="term" value="P:tetrahydrofolate biosynthetic process"/>
    <property type="evidence" value="ECO:0007669"/>
    <property type="project" value="UniProtKB-UniPathway"/>
</dbReference>
<dbReference type="InterPro" id="IPR000489">
    <property type="entry name" value="Pterin-binding_dom"/>
</dbReference>
<organism evidence="10 11">
    <name type="scientific">Lineolata rhizophorae</name>
    <dbReference type="NCBI Taxonomy" id="578093"/>
    <lineage>
        <taxon>Eukaryota</taxon>
        <taxon>Fungi</taxon>
        <taxon>Dikarya</taxon>
        <taxon>Ascomycota</taxon>
        <taxon>Pezizomycotina</taxon>
        <taxon>Dothideomycetes</taxon>
        <taxon>Dothideomycetes incertae sedis</taxon>
        <taxon>Lineolatales</taxon>
        <taxon>Lineolataceae</taxon>
        <taxon>Lineolata</taxon>
    </lineage>
</organism>
<dbReference type="Proteomes" id="UP000799766">
    <property type="component" value="Unassembled WGS sequence"/>
</dbReference>
<evidence type="ECO:0000313" key="11">
    <source>
        <dbReference type="Proteomes" id="UP000799766"/>
    </source>
</evidence>
<dbReference type="EC" id="2.7.6.3" evidence="2"/>
<dbReference type="SUPFAM" id="SSF51717">
    <property type="entry name" value="Dihydropteroate synthetase-like"/>
    <property type="match status" value="1"/>
</dbReference>
<dbReference type="GO" id="GO:0005524">
    <property type="term" value="F:ATP binding"/>
    <property type="evidence" value="ECO:0007669"/>
    <property type="project" value="UniProtKB-KW"/>
</dbReference>
<dbReference type="InterPro" id="IPR045031">
    <property type="entry name" value="DHP_synth-like"/>
</dbReference>
<dbReference type="AlphaFoldDB" id="A0A6A6NZE1"/>
<keyword evidence="11" id="KW-1185">Reference proteome</keyword>
<evidence type="ECO:0000256" key="2">
    <source>
        <dbReference type="ARBA" id="ARBA00013253"/>
    </source>
</evidence>
<protein>
    <recommendedName>
        <fullName evidence="2">2-amino-4-hydroxy-6-hydroxymethyldihydropteridine diphosphokinase</fullName>
        <ecNumber evidence="2">2.7.6.3</ecNumber>
    </recommendedName>
</protein>
<dbReference type="PROSITE" id="PS00794">
    <property type="entry name" value="HPPK"/>
    <property type="match status" value="1"/>
</dbReference>
<keyword evidence="3" id="KW-0808">Transferase</keyword>
<evidence type="ECO:0000313" key="10">
    <source>
        <dbReference type="EMBL" id="KAF2456968.1"/>
    </source>
</evidence>
<dbReference type="PROSITE" id="PS50972">
    <property type="entry name" value="PTERIN_BINDING"/>
    <property type="match status" value="1"/>
</dbReference>
<dbReference type="PANTHER" id="PTHR20941">
    <property type="entry name" value="FOLATE SYNTHESIS PROTEINS"/>
    <property type="match status" value="1"/>
</dbReference>
<evidence type="ECO:0000256" key="4">
    <source>
        <dbReference type="ARBA" id="ARBA00022741"/>
    </source>
</evidence>
<evidence type="ECO:0000256" key="5">
    <source>
        <dbReference type="ARBA" id="ARBA00022777"/>
    </source>
</evidence>
<dbReference type="InterPro" id="IPR011005">
    <property type="entry name" value="Dihydropteroate_synth-like_sf"/>
</dbReference>
<dbReference type="GO" id="GO:0016301">
    <property type="term" value="F:kinase activity"/>
    <property type="evidence" value="ECO:0007669"/>
    <property type="project" value="UniProtKB-KW"/>
</dbReference>
<dbReference type="CDD" id="cd00483">
    <property type="entry name" value="HPPK"/>
    <property type="match status" value="1"/>
</dbReference>
<feature type="domain" description="Pterin-binding" evidence="9">
    <location>
        <begin position="194"/>
        <end position="542"/>
    </location>
</feature>
<name>A0A6A6NZE1_9PEZI</name>
<evidence type="ECO:0000259" key="9">
    <source>
        <dbReference type="PROSITE" id="PS50972"/>
    </source>
</evidence>
<comment type="pathway">
    <text evidence="1">Cofactor biosynthesis; tetrahydrofolate biosynthesis; 2-amino-4-hydroxy-6-hydroxymethyl-7,8-dihydropteridine diphosphate from 7,8-dihydroneopterin triphosphate: step 4/4.</text>
</comment>
<evidence type="ECO:0000256" key="6">
    <source>
        <dbReference type="ARBA" id="ARBA00022840"/>
    </source>
</evidence>
<dbReference type="NCBIfam" id="TIGR01498">
    <property type="entry name" value="folK"/>
    <property type="match status" value="1"/>
</dbReference>
<dbReference type="InterPro" id="IPR035907">
    <property type="entry name" value="Hppk_sf"/>
</dbReference>
<evidence type="ECO:0000256" key="1">
    <source>
        <dbReference type="ARBA" id="ARBA00005051"/>
    </source>
</evidence>
<evidence type="ECO:0000256" key="7">
    <source>
        <dbReference type="ARBA" id="ARBA00022909"/>
    </source>
</evidence>
<evidence type="ECO:0000256" key="8">
    <source>
        <dbReference type="SAM" id="MobiDB-lite"/>
    </source>
</evidence>
<dbReference type="GO" id="GO:0005740">
    <property type="term" value="C:mitochondrial envelope"/>
    <property type="evidence" value="ECO:0007669"/>
    <property type="project" value="TreeGrafter"/>
</dbReference>
<dbReference type="GO" id="GO:0003848">
    <property type="term" value="F:2-amino-4-hydroxy-6-hydroxymethyldihydropteridine diphosphokinase activity"/>
    <property type="evidence" value="ECO:0007669"/>
    <property type="project" value="UniProtKB-EC"/>
</dbReference>
<dbReference type="PROSITE" id="PS00793">
    <property type="entry name" value="DHPS_2"/>
    <property type="match status" value="1"/>
</dbReference>
<keyword evidence="5" id="KW-0418">Kinase</keyword>